<evidence type="ECO:0000313" key="3">
    <source>
        <dbReference type="Proteomes" id="UP000534186"/>
    </source>
</evidence>
<name>A0A7Y9T7X1_9BACT</name>
<dbReference type="EMBL" id="JACCCV010000001">
    <property type="protein sequence ID" value="NYF49980.1"/>
    <property type="molecule type" value="Genomic_DNA"/>
</dbReference>
<evidence type="ECO:0000313" key="2">
    <source>
        <dbReference type="EMBL" id="NYF49980.1"/>
    </source>
</evidence>
<proteinExistence type="predicted"/>
<comment type="caution">
    <text evidence="2">The sequence shown here is derived from an EMBL/GenBank/DDBJ whole genome shotgun (WGS) entry which is preliminary data.</text>
</comment>
<accession>A0A7Y9T7X1</accession>
<protein>
    <submittedName>
        <fullName evidence="2">Uncharacterized protein</fullName>
    </submittedName>
</protein>
<feature type="compositionally biased region" description="Gly residues" evidence="1">
    <location>
        <begin position="24"/>
        <end position="37"/>
    </location>
</feature>
<sequence>MNRSREGVVGRAVDASAEKKGGRVSAGGGSGVIVGRA</sequence>
<dbReference type="AlphaFoldDB" id="A0A7Y9T7X1"/>
<organism evidence="2 3">
    <name type="scientific">Tunturiibacter lichenicola</name>
    <dbReference type="NCBI Taxonomy" id="2051959"/>
    <lineage>
        <taxon>Bacteria</taxon>
        <taxon>Pseudomonadati</taxon>
        <taxon>Acidobacteriota</taxon>
        <taxon>Terriglobia</taxon>
        <taxon>Terriglobales</taxon>
        <taxon>Acidobacteriaceae</taxon>
        <taxon>Tunturiibacter</taxon>
    </lineage>
</organism>
<feature type="region of interest" description="Disordered" evidence="1">
    <location>
        <begin position="1"/>
        <end position="37"/>
    </location>
</feature>
<dbReference type="Proteomes" id="UP000534186">
    <property type="component" value="Unassembled WGS sequence"/>
</dbReference>
<gene>
    <name evidence="2" type="ORF">HDF12_000345</name>
</gene>
<evidence type="ECO:0000256" key="1">
    <source>
        <dbReference type="SAM" id="MobiDB-lite"/>
    </source>
</evidence>
<reference evidence="2 3" key="1">
    <citation type="submission" date="2020-07" db="EMBL/GenBank/DDBJ databases">
        <title>Genomic Encyclopedia of Type Strains, Phase IV (KMG-V): Genome sequencing to study the core and pangenomes of soil and plant-associated prokaryotes.</title>
        <authorList>
            <person name="Whitman W."/>
        </authorList>
    </citation>
    <scope>NUCLEOTIDE SEQUENCE [LARGE SCALE GENOMIC DNA]</scope>
    <source>
        <strain evidence="2 3">M8UP30</strain>
    </source>
</reference>